<dbReference type="Gene3D" id="3.40.50.300">
    <property type="entry name" value="P-loop containing nucleotide triphosphate hydrolases"/>
    <property type="match status" value="1"/>
</dbReference>
<dbReference type="HOGENOM" id="CLU_000604_1_22_5"/>
<evidence type="ECO:0000313" key="7">
    <source>
        <dbReference type="Proteomes" id="UP000008850"/>
    </source>
</evidence>
<reference evidence="6 7" key="1">
    <citation type="journal article" date="2012" name="J. Bacteriol.">
        <title>Complete genome sequence of Pelagibacterium halotolerans B2T.</title>
        <authorList>
            <person name="Huo Y.Y."/>
            <person name="Cheng H."/>
            <person name="Han X.F."/>
            <person name="Jiang X.W."/>
            <person name="Sun C."/>
            <person name="Zhang X.Q."/>
            <person name="Zhu X.F."/>
            <person name="Liu Y.F."/>
            <person name="Li P.F."/>
            <person name="Ni P.X."/>
            <person name="Wu M."/>
        </authorList>
    </citation>
    <scope>NUCLEOTIDE SEQUENCE [LARGE SCALE GENOMIC DNA]</scope>
    <source>
        <strain evidence="7">DSM 22347 / JCM 15775 / CGMCC 1.7692 / B2</strain>
    </source>
</reference>
<evidence type="ECO:0000256" key="2">
    <source>
        <dbReference type="ARBA" id="ARBA00022448"/>
    </source>
</evidence>
<dbReference type="RefSeq" id="WP_014131781.1">
    <property type="nucleotide sequence ID" value="NC_016078.1"/>
</dbReference>
<name>G4RBF6_PELHB</name>
<dbReference type="InterPro" id="IPR003439">
    <property type="entry name" value="ABC_transporter-like_ATP-bd"/>
</dbReference>
<dbReference type="SMART" id="SM00382">
    <property type="entry name" value="AAA"/>
    <property type="match status" value="1"/>
</dbReference>
<dbReference type="EMBL" id="CP003075">
    <property type="protein sequence ID" value="AEQ52632.1"/>
    <property type="molecule type" value="Genomic_DNA"/>
</dbReference>
<protein>
    <submittedName>
        <fullName evidence="6">ABC transporter related protein</fullName>
    </submittedName>
</protein>
<dbReference type="PROSITE" id="PS00211">
    <property type="entry name" value="ABC_TRANSPORTER_1"/>
    <property type="match status" value="1"/>
</dbReference>
<dbReference type="Pfam" id="PF00005">
    <property type="entry name" value="ABC_tran"/>
    <property type="match status" value="1"/>
</dbReference>
<dbReference type="GO" id="GO:0016887">
    <property type="term" value="F:ATP hydrolysis activity"/>
    <property type="evidence" value="ECO:0007669"/>
    <property type="project" value="InterPro"/>
</dbReference>
<dbReference type="eggNOG" id="COG1116">
    <property type="taxonomic scope" value="Bacteria"/>
</dbReference>
<dbReference type="PROSITE" id="PS50893">
    <property type="entry name" value="ABC_TRANSPORTER_2"/>
    <property type="match status" value="1"/>
</dbReference>
<dbReference type="InterPro" id="IPR003593">
    <property type="entry name" value="AAA+_ATPase"/>
</dbReference>
<dbReference type="GO" id="GO:0005524">
    <property type="term" value="F:ATP binding"/>
    <property type="evidence" value="ECO:0007669"/>
    <property type="project" value="UniProtKB-KW"/>
</dbReference>
<feature type="domain" description="ABC transporter" evidence="5">
    <location>
        <begin position="10"/>
        <end position="242"/>
    </location>
</feature>
<evidence type="ECO:0000256" key="4">
    <source>
        <dbReference type="ARBA" id="ARBA00022840"/>
    </source>
</evidence>
<dbReference type="PANTHER" id="PTHR42788:SF20">
    <property type="entry name" value="ABC TRANSPORTER ATP-BINDING PROTEIN"/>
    <property type="match status" value="1"/>
</dbReference>
<dbReference type="SUPFAM" id="SSF52540">
    <property type="entry name" value="P-loop containing nucleoside triphosphate hydrolases"/>
    <property type="match status" value="1"/>
</dbReference>
<dbReference type="InterPro" id="IPR050166">
    <property type="entry name" value="ABC_transporter_ATP-bind"/>
</dbReference>
<dbReference type="InterPro" id="IPR017871">
    <property type="entry name" value="ABC_transporter-like_CS"/>
</dbReference>
<evidence type="ECO:0000256" key="1">
    <source>
        <dbReference type="ARBA" id="ARBA00005417"/>
    </source>
</evidence>
<dbReference type="STRING" id="1082931.KKY_2624"/>
<keyword evidence="7" id="KW-1185">Reference proteome</keyword>
<dbReference type="InterPro" id="IPR027417">
    <property type="entry name" value="P-loop_NTPase"/>
</dbReference>
<comment type="similarity">
    <text evidence="1">Belongs to the ABC transporter superfamily.</text>
</comment>
<evidence type="ECO:0000256" key="3">
    <source>
        <dbReference type="ARBA" id="ARBA00022741"/>
    </source>
</evidence>
<dbReference type="PANTHER" id="PTHR42788">
    <property type="entry name" value="TAURINE IMPORT ATP-BINDING PROTEIN-RELATED"/>
    <property type="match status" value="1"/>
</dbReference>
<keyword evidence="2" id="KW-0813">Transport</keyword>
<gene>
    <name evidence="6" type="ordered locus">KKY_2624</name>
</gene>
<evidence type="ECO:0000259" key="5">
    <source>
        <dbReference type="PROSITE" id="PS50893"/>
    </source>
</evidence>
<dbReference type="KEGG" id="phl:KKY_2624"/>
<keyword evidence="4" id="KW-0067">ATP-binding</keyword>
<evidence type="ECO:0000313" key="6">
    <source>
        <dbReference type="EMBL" id="AEQ52632.1"/>
    </source>
</evidence>
<dbReference type="Proteomes" id="UP000008850">
    <property type="component" value="Chromosome"/>
</dbReference>
<keyword evidence="3" id="KW-0547">Nucleotide-binding</keyword>
<dbReference type="CDD" id="cd03293">
    <property type="entry name" value="ABC_NrtD_SsuB_transporters"/>
    <property type="match status" value="1"/>
</dbReference>
<dbReference type="AlphaFoldDB" id="G4RBF6"/>
<organism evidence="6 7">
    <name type="scientific">Pelagibacterium halotolerans (strain DSM 22347 / JCM 15775 / CGMCC 1.7692 / B2)</name>
    <dbReference type="NCBI Taxonomy" id="1082931"/>
    <lineage>
        <taxon>Bacteria</taxon>
        <taxon>Pseudomonadati</taxon>
        <taxon>Pseudomonadota</taxon>
        <taxon>Alphaproteobacteria</taxon>
        <taxon>Hyphomicrobiales</taxon>
        <taxon>Devosiaceae</taxon>
        <taxon>Pelagibacterium</taxon>
    </lineage>
</organism>
<sequence length="263" mass="28601">MTDRTAAPAIDFRGVTKSFRLPDGKTLTALTDTSLSVGKGEFVALLGPSGCGKSTLLRLVAGLEAPSSGAVAVEGRAPAELVKAHRLGIAFQEHALLPWLTVRQNIELPFRIAGRPVVRERVQGLINLVGLAGFEAARPKQLSGGMRQRVAIARSLVLEPEILLLDEPFGALDAVTRRQMNVELQRIWSESRISTLLVTHAVEEALFLADRVIVLSGRPGKVVRTLEVPFDRPRHPDVMRTAQFHELVDELTETLHPTDGAGH</sequence>
<accession>G4RBF6</accession>
<proteinExistence type="inferred from homology"/>